<dbReference type="EMBL" id="SSTG01000148">
    <property type="protein sequence ID" value="THG44978.1"/>
    <property type="molecule type" value="Genomic_DNA"/>
</dbReference>
<reference evidence="1" key="1">
    <citation type="submission" date="2019-04" db="EMBL/GenBank/DDBJ databases">
        <title>Microbes associate with the intestines of laboratory mice.</title>
        <authorList>
            <person name="Navarre W."/>
            <person name="Wong E."/>
            <person name="Huang K.C."/>
            <person name="Tropini C."/>
            <person name="Ng K."/>
            <person name="Yu B."/>
        </authorList>
    </citation>
    <scope>NUCLEOTIDE SEQUENCE</scope>
    <source>
        <strain evidence="1">NM86_A22</strain>
    </source>
</reference>
<name>A0AC61S3K9_9BACT</name>
<gene>
    <name evidence="1" type="ORF">E5990_09430</name>
</gene>
<organism evidence="1 2">
    <name type="scientific">Muribaculum caecicola</name>
    <dbReference type="NCBI Taxonomy" id="3038144"/>
    <lineage>
        <taxon>Bacteria</taxon>
        <taxon>Pseudomonadati</taxon>
        <taxon>Bacteroidota</taxon>
        <taxon>Bacteroidia</taxon>
        <taxon>Bacteroidales</taxon>
        <taxon>Muribaculaceae</taxon>
        <taxon>Muribaculum</taxon>
    </lineage>
</organism>
<keyword evidence="2" id="KW-1185">Reference proteome</keyword>
<accession>A0AC61S3K9</accession>
<dbReference type="Proteomes" id="UP000305401">
    <property type="component" value="Unassembled WGS sequence"/>
</dbReference>
<protein>
    <submittedName>
        <fullName evidence="1">Rhamnogalacturonan acetylesterase</fullName>
    </submittedName>
</protein>
<comment type="caution">
    <text evidence="1">The sequence shown here is derived from an EMBL/GenBank/DDBJ whole genome shotgun (WGS) entry which is preliminary data.</text>
</comment>
<evidence type="ECO:0000313" key="1">
    <source>
        <dbReference type="EMBL" id="THG44978.1"/>
    </source>
</evidence>
<evidence type="ECO:0000313" key="2">
    <source>
        <dbReference type="Proteomes" id="UP000305401"/>
    </source>
</evidence>
<proteinExistence type="predicted"/>
<sequence>MNGSGFDFNTSKNYNTGKPFIWSVRVPNGNYKVTVRLGNKKHSGSTVVRAESRRMMAEPVETKKGKYIEQSFIVNKRDAYINNAQTVSLNPREKGITRWDEKLSLEFNGEYPVCESITIEPVNDITTVYLFGNSTVVDQDQEPYASWGQIIPYFFDQDIVVANHAESGQSANTFNYDKRAAKALSTMKPGDYVFIEFGHNDQKQRGPGKGAYYSFMTSMKTLVDQVREKGAKPVLVTPTSRRAFDKNGHIINTHGEYIDAVRFLAKHDSIPLIELNPMTAKLYEAMGVENSKKAFVHYPAGTFPGQDKALADNTHFNPFGAYEVARCVVEGIRSQLPELATHITDTRTFNPATPDDPTTFYWPLSPFVNVEKPLGN</sequence>